<dbReference type="AlphaFoldDB" id="A0A432LLZ4"/>
<dbReference type="InterPro" id="IPR025640">
    <property type="entry name" value="GYF_2"/>
</dbReference>
<organism evidence="3 4">
    <name type="scientific">Prevotella koreensis</name>
    <dbReference type="NCBI Taxonomy" id="2490854"/>
    <lineage>
        <taxon>Bacteria</taxon>
        <taxon>Pseudomonadati</taxon>
        <taxon>Bacteroidota</taxon>
        <taxon>Bacteroidia</taxon>
        <taxon>Bacteroidales</taxon>
        <taxon>Prevotellaceae</taxon>
        <taxon>Prevotella</taxon>
    </lineage>
</organism>
<accession>A0A432LLZ4</accession>
<reference evidence="3 4" key="1">
    <citation type="submission" date="2018-12" db="EMBL/GenBank/DDBJ databases">
        <title>Genome sequencing of Prevotella sp. KCOM 3155 (= JS262).</title>
        <authorList>
            <person name="Kook J.-K."/>
            <person name="Park S.-N."/>
            <person name="Lim Y.K."/>
        </authorList>
    </citation>
    <scope>NUCLEOTIDE SEQUENCE [LARGE SCALE GENOMIC DNA]</scope>
    <source>
        <strain evidence="3 4">KCOM 3155</strain>
    </source>
</reference>
<feature type="transmembrane region" description="Helical" evidence="1">
    <location>
        <begin position="92"/>
        <end position="117"/>
    </location>
</feature>
<dbReference type="Pfam" id="PF14237">
    <property type="entry name" value="GYF_2"/>
    <property type="match status" value="1"/>
</dbReference>
<dbReference type="EMBL" id="RYYU01000001">
    <property type="protein sequence ID" value="RUL59835.1"/>
    <property type="molecule type" value="Genomic_DNA"/>
</dbReference>
<name>A0A432LLZ4_9BACT</name>
<feature type="domain" description="GYF" evidence="2">
    <location>
        <begin position="3"/>
        <end position="48"/>
    </location>
</feature>
<keyword evidence="1" id="KW-0472">Membrane</keyword>
<comment type="caution">
    <text evidence="3">The sequence shown here is derived from an EMBL/GenBank/DDBJ whole genome shotgun (WGS) entry which is preliminary data.</text>
</comment>
<evidence type="ECO:0000256" key="1">
    <source>
        <dbReference type="SAM" id="Phobius"/>
    </source>
</evidence>
<keyword evidence="1" id="KW-0812">Transmembrane</keyword>
<proteinExistence type="predicted"/>
<protein>
    <submittedName>
        <fullName evidence="3">DUF4339 domain-containing protein</fullName>
    </submittedName>
</protein>
<keyword evidence="4" id="KW-1185">Reference proteome</keyword>
<evidence type="ECO:0000313" key="3">
    <source>
        <dbReference type="EMBL" id="RUL59835.1"/>
    </source>
</evidence>
<dbReference type="RefSeq" id="WP_126678938.1">
    <property type="nucleotide sequence ID" value="NZ_RYYU01000001.1"/>
</dbReference>
<dbReference type="Proteomes" id="UP000278983">
    <property type="component" value="Unassembled WGS sequence"/>
</dbReference>
<gene>
    <name evidence="3" type="ORF">EHV08_08745</name>
</gene>
<evidence type="ECO:0000259" key="2">
    <source>
        <dbReference type="Pfam" id="PF14237"/>
    </source>
</evidence>
<keyword evidence="1" id="KW-1133">Transmembrane helix</keyword>
<dbReference type="OrthoDB" id="9815705at2"/>
<feature type="transmembrane region" description="Helical" evidence="1">
    <location>
        <begin position="153"/>
        <end position="177"/>
    </location>
</feature>
<evidence type="ECO:0000313" key="4">
    <source>
        <dbReference type="Proteomes" id="UP000278983"/>
    </source>
</evidence>
<sequence>MEYYVIIDGRKCGPYSHEELRSKFVTPNMPVWHEGLIDWAQASDIPELCDVLQPDPTPLPYNEGGAQEQNTMGNGNEEYVPPMPNDYRTSNIFLIIFGFFLCQFCFIGSVFALISYFKSNDMQMMHALKKYDLMAIKADEVRKFNKLAIRTNIISVILGIILAVICAIILFGSFYYVTSHLYHYQ</sequence>